<dbReference type="EMBL" id="JASGCB010000002">
    <property type="protein sequence ID" value="MDI9258926.1"/>
    <property type="molecule type" value="Genomic_DNA"/>
</dbReference>
<evidence type="ECO:0000256" key="6">
    <source>
        <dbReference type="ARBA" id="ARBA00022989"/>
    </source>
</evidence>
<feature type="transmembrane region" description="Helical" evidence="8">
    <location>
        <begin position="73"/>
        <end position="94"/>
    </location>
</feature>
<evidence type="ECO:0000256" key="3">
    <source>
        <dbReference type="ARBA" id="ARBA00022448"/>
    </source>
</evidence>
<keyword evidence="11" id="KW-1185">Reference proteome</keyword>
<keyword evidence="4 8" id="KW-1003">Cell membrane</keyword>
<dbReference type="InterPro" id="IPR036259">
    <property type="entry name" value="MFS_trans_sf"/>
</dbReference>
<feature type="transmembrane region" description="Helical" evidence="8">
    <location>
        <begin position="210"/>
        <end position="229"/>
    </location>
</feature>
<dbReference type="Gene3D" id="1.20.1720.10">
    <property type="entry name" value="Multidrug resistance protein D"/>
    <property type="match status" value="1"/>
</dbReference>
<evidence type="ECO:0000256" key="2">
    <source>
        <dbReference type="ARBA" id="ARBA00006236"/>
    </source>
</evidence>
<feature type="transmembrane region" description="Helical" evidence="8">
    <location>
        <begin position="303"/>
        <end position="322"/>
    </location>
</feature>
<feature type="transmembrane region" description="Helical" evidence="8">
    <location>
        <begin position="276"/>
        <end position="297"/>
    </location>
</feature>
<comment type="similarity">
    <text evidence="2 8">Belongs to the major facilitator superfamily. Bcr/CmlA family.</text>
</comment>
<dbReference type="InterPro" id="IPR020846">
    <property type="entry name" value="MFS_dom"/>
</dbReference>
<dbReference type="InterPro" id="IPR011701">
    <property type="entry name" value="MFS"/>
</dbReference>
<evidence type="ECO:0000313" key="10">
    <source>
        <dbReference type="EMBL" id="MDI9258926.1"/>
    </source>
</evidence>
<keyword evidence="5 8" id="KW-0812">Transmembrane</keyword>
<dbReference type="PROSITE" id="PS50850">
    <property type="entry name" value="MFS"/>
    <property type="match status" value="1"/>
</dbReference>
<gene>
    <name evidence="10" type="ORF">QID03_01850</name>
</gene>
<evidence type="ECO:0000256" key="4">
    <source>
        <dbReference type="ARBA" id="ARBA00022475"/>
    </source>
</evidence>
<evidence type="ECO:0000313" key="11">
    <source>
        <dbReference type="Proteomes" id="UP001529245"/>
    </source>
</evidence>
<feature type="transmembrane region" description="Helical" evidence="8">
    <location>
        <begin position="244"/>
        <end position="264"/>
    </location>
</feature>
<evidence type="ECO:0000256" key="7">
    <source>
        <dbReference type="ARBA" id="ARBA00023136"/>
    </source>
</evidence>
<sequence>MRPAMFAAWVAVFSALGPFTVDMYLSAFPDLASQLHASPAVIQLSLTMGMLGLACGQAAAGPLSDVWGRRRPLAWGMGLFTLASLGCALSPNAACFVAMRWIQGCGAGAALSIPRAMVRDEFEGLALTRLYALTSIIGSVSPLISPLVGGMVLTAAGWRGIFWFLTAVGMVLLVMARFVLPETLPRARRVSRSAGAPGTAYLAVLRDKTFTVYAVISGLYMGAIFAYVAGSPFVYETLYGLNPIVYSAVFASNGVGLMAAAQALRMLAPRVPVKRLLHGALWVGASAGLCACFTAGLHGPFPVLVGALFVLNAANGFIGPACTSLAMQNHGERAGTASAVLGILPFLFGSITSPLPGVGGARDAWPFGLTILACAALCLCLMGLGRMGRAKTAPASDASNL</sequence>
<dbReference type="CDD" id="cd17320">
    <property type="entry name" value="MFS_MdfA_MDR_like"/>
    <property type="match status" value="1"/>
</dbReference>
<feature type="transmembrane region" description="Helical" evidence="8">
    <location>
        <begin position="39"/>
        <end position="61"/>
    </location>
</feature>
<feature type="transmembrane region" description="Helical" evidence="8">
    <location>
        <begin position="334"/>
        <end position="352"/>
    </location>
</feature>
<organism evidence="10 11">
    <name type="scientific">Alicyclobacillus sendaiensis PA2</name>
    <dbReference type="NCBI Taxonomy" id="3029425"/>
    <lineage>
        <taxon>Bacteria</taxon>
        <taxon>Bacillati</taxon>
        <taxon>Bacillota</taxon>
        <taxon>Bacilli</taxon>
        <taxon>Bacillales</taxon>
        <taxon>Alicyclobacillaceae</taxon>
        <taxon>Alicyclobacillus</taxon>
    </lineage>
</organism>
<evidence type="ECO:0000256" key="1">
    <source>
        <dbReference type="ARBA" id="ARBA00004651"/>
    </source>
</evidence>
<dbReference type="PROSITE" id="PS00216">
    <property type="entry name" value="SUGAR_TRANSPORT_1"/>
    <property type="match status" value="1"/>
</dbReference>
<feature type="transmembrane region" description="Helical" evidence="8">
    <location>
        <begin position="161"/>
        <end position="180"/>
    </location>
</feature>
<feature type="transmembrane region" description="Helical" evidence="8">
    <location>
        <begin position="364"/>
        <end position="384"/>
    </location>
</feature>
<comment type="caution">
    <text evidence="8">Lacks conserved residue(s) required for the propagation of feature annotation.</text>
</comment>
<dbReference type="PANTHER" id="PTHR23502:SF132">
    <property type="entry name" value="POLYAMINE TRANSPORTER 2-RELATED"/>
    <property type="match status" value="1"/>
</dbReference>
<reference evidence="10 11" key="1">
    <citation type="submission" date="2023-04" db="EMBL/GenBank/DDBJ databases">
        <title>A. sendaiensis sub sp. chiapanensis a novel subspecie with specific adaptation in bacterial cell wall isolated from an active volcano.</title>
        <authorList>
            <person name="Alvarez Gutierrez P.E."/>
            <person name="Ortiz Cortes L.Y."/>
        </authorList>
    </citation>
    <scope>NUCLEOTIDE SEQUENCE [LARGE SCALE GENOMIC DNA]</scope>
    <source>
        <strain evidence="10 11">PA2</strain>
    </source>
</reference>
<feature type="domain" description="Major facilitator superfamily (MFS) profile" evidence="9">
    <location>
        <begin position="3"/>
        <end position="393"/>
    </location>
</feature>
<comment type="caution">
    <text evidence="10">The sequence shown here is derived from an EMBL/GenBank/DDBJ whole genome shotgun (WGS) entry which is preliminary data.</text>
</comment>
<evidence type="ECO:0000256" key="8">
    <source>
        <dbReference type="RuleBase" id="RU365088"/>
    </source>
</evidence>
<keyword evidence="3 8" id="KW-0813">Transport</keyword>
<protein>
    <recommendedName>
        <fullName evidence="8">Bcr/CflA family efflux transporter</fullName>
    </recommendedName>
</protein>
<dbReference type="Proteomes" id="UP001529245">
    <property type="component" value="Unassembled WGS sequence"/>
</dbReference>
<evidence type="ECO:0000256" key="5">
    <source>
        <dbReference type="ARBA" id="ARBA00022692"/>
    </source>
</evidence>
<dbReference type="NCBIfam" id="TIGR00710">
    <property type="entry name" value="efflux_Bcr_CflA"/>
    <property type="match status" value="1"/>
</dbReference>
<dbReference type="RefSeq" id="WP_283202528.1">
    <property type="nucleotide sequence ID" value="NZ_JASGCB010000002.1"/>
</dbReference>
<dbReference type="PANTHER" id="PTHR23502">
    <property type="entry name" value="MAJOR FACILITATOR SUPERFAMILY"/>
    <property type="match status" value="1"/>
</dbReference>
<evidence type="ECO:0000259" key="9">
    <source>
        <dbReference type="PROSITE" id="PS50850"/>
    </source>
</evidence>
<dbReference type="InterPro" id="IPR005829">
    <property type="entry name" value="Sugar_transporter_CS"/>
</dbReference>
<keyword evidence="6 8" id="KW-1133">Transmembrane helix</keyword>
<dbReference type="SUPFAM" id="SSF103473">
    <property type="entry name" value="MFS general substrate transporter"/>
    <property type="match status" value="1"/>
</dbReference>
<keyword evidence="7 8" id="KW-0472">Membrane</keyword>
<dbReference type="InterPro" id="IPR004812">
    <property type="entry name" value="Efflux_drug-R_Bcr/CmlA"/>
</dbReference>
<name>A0ABT6XV13_ALISE</name>
<comment type="subcellular location">
    <subcellularLocation>
        <location evidence="1 8">Cell membrane</location>
        <topology evidence="1 8">Multi-pass membrane protein</topology>
    </subcellularLocation>
</comment>
<accession>A0ABT6XV13</accession>
<feature type="transmembrane region" description="Helical" evidence="8">
    <location>
        <begin position="130"/>
        <end position="155"/>
    </location>
</feature>
<proteinExistence type="inferred from homology"/>
<dbReference type="Pfam" id="PF07690">
    <property type="entry name" value="MFS_1"/>
    <property type="match status" value="1"/>
</dbReference>